<dbReference type="NCBIfam" id="TIGR04409">
    <property type="entry name" value="LptC_YrbK"/>
    <property type="match status" value="1"/>
</dbReference>
<dbReference type="RefSeq" id="WP_131853285.1">
    <property type="nucleotide sequence ID" value="NZ_SKFH01000032.1"/>
</dbReference>
<dbReference type="AlphaFoldDB" id="A0A4R4E0T8"/>
<proteinExistence type="predicted"/>
<dbReference type="Pfam" id="PF06835">
    <property type="entry name" value="LptC"/>
    <property type="match status" value="1"/>
</dbReference>
<keyword evidence="2" id="KW-1185">Reference proteome</keyword>
<dbReference type="Gene3D" id="2.60.450.10">
    <property type="entry name" value="Lipopolysaccharide (LPS) transport protein A like domain"/>
    <property type="match status" value="1"/>
</dbReference>
<gene>
    <name evidence="1" type="primary">lptC</name>
    <name evidence="1" type="ORF">E0486_15140</name>
</gene>
<comment type="caution">
    <text evidence="1">The sequence shown here is derived from an EMBL/GenBank/DDBJ whole genome shotgun (WGS) entry which is preliminary data.</text>
</comment>
<evidence type="ECO:0000313" key="1">
    <source>
        <dbReference type="EMBL" id="TCZ67897.1"/>
    </source>
</evidence>
<reference evidence="1 2" key="1">
    <citation type="submission" date="2019-03" db="EMBL/GenBank/DDBJ databases">
        <authorList>
            <person name="Kim M.K.M."/>
        </authorList>
    </citation>
    <scope>NUCLEOTIDE SEQUENCE [LARGE SCALE GENOMIC DNA]</scope>
    <source>
        <strain evidence="1 2">17J68-15</strain>
    </source>
</reference>
<dbReference type="InterPro" id="IPR026265">
    <property type="entry name" value="LptC"/>
</dbReference>
<accession>A0A4R4E0T8</accession>
<organism evidence="1 2">
    <name type="scientific">Flaviaesturariibacter aridisoli</name>
    <dbReference type="NCBI Taxonomy" id="2545761"/>
    <lineage>
        <taxon>Bacteria</taxon>
        <taxon>Pseudomonadati</taxon>
        <taxon>Bacteroidota</taxon>
        <taxon>Chitinophagia</taxon>
        <taxon>Chitinophagales</taxon>
        <taxon>Chitinophagaceae</taxon>
        <taxon>Flaviaestuariibacter</taxon>
    </lineage>
</organism>
<name>A0A4R4E0T8_9BACT</name>
<dbReference type="GO" id="GO:0005886">
    <property type="term" value="C:plasma membrane"/>
    <property type="evidence" value="ECO:0007669"/>
    <property type="project" value="InterPro"/>
</dbReference>
<sequence length="170" mass="19562">MFAACQNSDSDIRRFSGKVEQVEEAREVRSLFSQTGRLKAILKAPLMLRHLGDSVVIEFPRTMHVDFYDSLNKIESFLDARYARYVENRALVLLRDSVRVINRKGDTLKTQELWWDQNARKFYTDSMVHIVQKDKRINGGKGLEAGQDMTWYLIKQPVGTVLVGGDVLPQ</sequence>
<dbReference type="GO" id="GO:0015221">
    <property type="term" value="F:lipopolysaccharide transmembrane transporter activity"/>
    <property type="evidence" value="ECO:0007669"/>
    <property type="project" value="InterPro"/>
</dbReference>
<evidence type="ECO:0000313" key="2">
    <source>
        <dbReference type="Proteomes" id="UP000295164"/>
    </source>
</evidence>
<dbReference type="OrthoDB" id="9812080at2"/>
<dbReference type="InterPro" id="IPR010664">
    <property type="entry name" value="LipoPS_assembly_LptC-rel"/>
</dbReference>
<dbReference type="EMBL" id="SKFH01000032">
    <property type="protein sequence ID" value="TCZ67897.1"/>
    <property type="molecule type" value="Genomic_DNA"/>
</dbReference>
<dbReference type="Proteomes" id="UP000295164">
    <property type="component" value="Unassembled WGS sequence"/>
</dbReference>
<protein>
    <submittedName>
        <fullName evidence="1">LPS export ABC transporter periplasmic protein LptC</fullName>
    </submittedName>
</protein>